<dbReference type="Gene3D" id="1.10.10.10">
    <property type="entry name" value="Winged helix-like DNA-binding domain superfamily/Winged helix DNA-binding domain"/>
    <property type="match status" value="1"/>
</dbReference>
<gene>
    <name evidence="3" type="ORF">H696_00212</name>
</gene>
<feature type="compositionally biased region" description="Polar residues" evidence="1">
    <location>
        <begin position="630"/>
        <end position="646"/>
    </location>
</feature>
<feature type="compositionally biased region" description="Low complexity" evidence="1">
    <location>
        <begin position="23"/>
        <end position="34"/>
    </location>
</feature>
<keyword evidence="4" id="KW-1185">Reference proteome</keyword>
<evidence type="ECO:0000313" key="3">
    <source>
        <dbReference type="EMBL" id="KCV72628.1"/>
    </source>
</evidence>
<accession>A0A058ZFB8</accession>
<dbReference type="InterPro" id="IPR025246">
    <property type="entry name" value="IS30-like_HTH"/>
</dbReference>
<dbReference type="RefSeq" id="XP_009492329.1">
    <property type="nucleotide sequence ID" value="XM_009494054.1"/>
</dbReference>
<name>A0A058ZFB8_FONAL</name>
<dbReference type="Pfam" id="PF13936">
    <property type="entry name" value="HTH_38"/>
    <property type="match status" value="1"/>
</dbReference>
<organism evidence="3">
    <name type="scientific">Fonticula alba</name>
    <name type="common">Slime mold</name>
    <dbReference type="NCBI Taxonomy" id="691883"/>
    <lineage>
        <taxon>Eukaryota</taxon>
        <taxon>Rotosphaerida</taxon>
        <taxon>Fonticulaceae</taxon>
        <taxon>Fonticula</taxon>
    </lineage>
</organism>
<feature type="region of interest" description="Disordered" evidence="1">
    <location>
        <begin position="681"/>
        <end position="708"/>
    </location>
</feature>
<dbReference type="GeneID" id="20524937"/>
<dbReference type="Proteomes" id="UP000030693">
    <property type="component" value="Unassembled WGS sequence"/>
</dbReference>
<dbReference type="AlphaFoldDB" id="A0A058ZFB8"/>
<feature type="compositionally biased region" description="Polar residues" evidence="1">
    <location>
        <begin position="694"/>
        <end position="708"/>
    </location>
</feature>
<protein>
    <recommendedName>
        <fullName evidence="2">Transposase IS30-like HTH domain-containing protein</fullName>
    </recommendedName>
</protein>
<feature type="region of interest" description="Disordered" evidence="1">
    <location>
        <begin position="419"/>
        <end position="439"/>
    </location>
</feature>
<evidence type="ECO:0000256" key="1">
    <source>
        <dbReference type="SAM" id="MobiDB-lite"/>
    </source>
</evidence>
<feature type="region of interest" description="Disordered" evidence="1">
    <location>
        <begin position="1"/>
        <end position="34"/>
    </location>
</feature>
<reference evidence="3" key="1">
    <citation type="submission" date="2013-04" db="EMBL/GenBank/DDBJ databases">
        <title>The Genome Sequence of Fonticula alba ATCC 38817.</title>
        <authorList>
            <consortium name="The Broad Institute Genomics Platform"/>
            <person name="Russ C."/>
            <person name="Cuomo C."/>
            <person name="Burger G."/>
            <person name="Gray M.W."/>
            <person name="Holland P.W.H."/>
            <person name="King N."/>
            <person name="Lang F.B.F."/>
            <person name="Roger A.J."/>
            <person name="Ruiz-Trillo I."/>
            <person name="Brown M."/>
            <person name="Walker B."/>
            <person name="Young S."/>
            <person name="Zeng Q."/>
            <person name="Gargeya S."/>
            <person name="Fitzgerald M."/>
            <person name="Haas B."/>
            <person name="Abouelleil A."/>
            <person name="Allen A.W."/>
            <person name="Alvarado L."/>
            <person name="Arachchi H.M."/>
            <person name="Berlin A.M."/>
            <person name="Chapman S.B."/>
            <person name="Gainer-Dewar J."/>
            <person name="Goldberg J."/>
            <person name="Griggs A."/>
            <person name="Gujja S."/>
            <person name="Hansen M."/>
            <person name="Howarth C."/>
            <person name="Imamovic A."/>
            <person name="Ireland A."/>
            <person name="Larimer J."/>
            <person name="McCowan C."/>
            <person name="Murphy C."/>
            <person name="Pearson M."/>
            <person name="Poon T.W."/>
            <person name="Priest M."/>
            <person name="Roberts A."/>
            <person name="Saif S."/>
            <person name="Shea T."/>
            <person name="Sisk P."/>
            <person name="Sykes S."/>
            <person name="Wortman J."/>
            <person name="Nusbaum C."/>
            <person name="Birren B."/>
        </authorList>
    </citation>
    <scope>NUCLEOTIDE SEQUENCE [LARGE SCALE GENOMIC DNA]</scope>
    <source>
        <strain evidence="3">ATCC 38817</strain>
    </source>
</reference>
<dbReference type="EMBL" id="KB932201">
    <property type="protein sequence ID" value="KCV72628.1"/>
    <property type="molecule type" value="Genomic_DNA"/>
</dbReference>
<feature type="compositionally biased region" description="Basic and acidic residues" evidence="1">
    <location>
        <begin position="890"/>
        <end position="900"/>
    </location>
</feature>
<evidence type="ECO:0000313" key="4">
    <source>
        <dbReference type="Proteomes" id="UP000030693"/>
    </source>
</evidence>
<feature type="domain" description="Transposase IS30-like HTH" evidence="2">
    <location>
        <begin position="710"/>
        <end position="747"/>
    </location>
</feature>
<evidence type="ECO:0000259" key="2">
    <source>
        <dbReference type="Pfam" id="PF13936"/>
    </source>
</evidence>
<feature type="region of interest" description="Disordered" evidence="1">
    <location>
        <begin position="591"/>
        <end position="660"/>
    </location>
</feature>
<sequence length="900" mass="97866">MRRAPADDPDSASSAPLKRPRLATTTAATAATTATAPGEGALFALSSHEAPPGSDLTLFQQDTLQDLGRRTDPVLHLHGIAREVGVSPTVALWHLARLCPEYSPPVIRALTPEIEATLAELVQLDPPPQLSYICQRVGLTLAQVRHILACLFPDFRPRTAMLSFEQETHLLDLAQMRPPLPVAAIAAEVGLSTEQTRGHLRRLVPEYWTQDIPTMSPLDPGKLALLRRLTAEPVFPPSLNYISNALGMSAAVAQKHIQLHVPGFTPARTLIPTPAQEEALRQAAADPTCRTVVDMARRAGIPAVTALRHLPRVCPGFTPPQASHLSPADEAALVAMCARRDPILSVSEMALALGAEQKAVRKAIARLCPDHRHPSSTRPCARVNARIGELAAQNPTLNILELASLAGVYREYLTLHMPHLRSDTPSPNTRGKSKARQAGPLAPELEARLEALLAQNPLPPLNYIAAELGTSAPFARRQVRRLFPEYDGMVARWLSAAQLRDFLRLCQSTPAARLSHLTERFGLAESTVLWIVARLRRRHPDLRVELPDATPTIKSRILTLARTGTKDSRFSMAAIANELLVPESLVRKTLQRHLSRAPAGARSHQLADARPKHQPSAMESPHRAPPLPEGSQQDNLEVPSLDNQASDGEPMDGVSASLVGSHSGAEPVSLATLASDIPPVAVSSPGHSPAAGLSSRNTPTPGSSTRAFSSLQEQAELVDMARRRLSLRAIARHFGVHPQTVATHLRRLFPDYQAARQEALLSNIQSRLGELVAHRPVLSVTQIATEIGLSVTATRGHLRRHFPEYNPPTALSDSRLRTLMELAARHPPMPVKRIARELGLHWTIVKRCLLEYCPDYRSPNMLRAASTEPADITIPSSDHTLSDPADQPPSEEKPLFEGGT</sequence>
<feature type="region of interest" description="Disordered" evidence="1">
    <location>
        <begin position="867"/>
        <end position="900"/>
    </location>
</feature>
<dbReference type="InterPro" id="IPR036388">
    <property type="entry name" value="WH-like_DNA-bd_sf"/>
</dbReference>
<proteinExistence type="predicted"/>